<gene>
    <name evidence="2" type="ORF">CHRIB12_LOCUS6061</name>
</gene>
<reference evidence="2" key="1">
    <citation type="submission" date="2020-05" db="EMBL/GenBank/DDBJ databases">
        <authorList>
            <person name="Rincon C."/>
            <person name="Sanders R I."/>
            <person name="Robbins C."/>
            <person name="Chaturvedi A."/>
        </authorList>
    </citation>
    <scope>NUCLEOTIDE SEQUENCE</scope>
    <source>
        <strain evidence="2">CHB12</strain>
    </source>
</reference>
<organism evidence="2 3">
    <name type="scientific">Rhizophagus irregularis</name>
    <dbReference type="NCBI Taxonomy" id="588596"/>
    <lineage>
        <taxon>Eukaryota</taxon>
        <taxon>Fungi</taxon>
        <taxon>Fungi incertae sedis</taxon>
        <taxon>Mucoromycota</taxon>
        <taxon>Glomeromycotina</taxon>
        <taxon>Glomeromycetes</taxon>
        <taxon>Glomerales</taxon>
        <taxon>Glomeraceae</taxon>
        <taxon>Rhizophagus</taxon>
    </lineage>
</organism>
<name>A0A915YZG1_9GLOM</name>
<dbReference type="PROSITE" id="PS50879">
    <property type="entry name" value="RNASE_H_1"/>
    <property type="match status" value="1"/>
</dbReference>
<dbReference type="Proteomes" id="UP000684084">
    <property type="component" value="Unassembled WGS sequence"/>
</dbReference>
<dbReference type="VEuPathDB" id="FungiDB:RhiirFUN_013446"/>
<evidence type="ECO:0000313" key="3">
    <source>
        <dbReference type="Proteomes" id="UP000684084"/>
    </source>
</evidence>
<evidence type="ECO:0000313" key="2">
    <source>
        <dbReference type="EMBL" id="CAB5355018.1"/>
    </source>
</evidence>
<sequence>MDRIKIPKILIQLITNLFVNSKKTIIGYNGVTPQFTSQIGIDQEEVISPLLWTIYYDPLLTEIDSLRLGYKIEHSWKTNIQVTHKKSLSAIVSSQTYMDDVTWLTGSKYTLEKILDIADEFNKMNNIQTNYENFAMTTNEEIQTIDGEIDINFGSEIRKIKLIKAGESVRILGFRPKHKIRFKSIIEYKLQLTIWNHNQIEQLNKLYRSMFKQKTSLVATIPNSVIHLSLGYGVRTLVLLQGIRNKQLQSEMILTKSLMTEWNIKSCDLKVKYNILAATLAIMYDHNLTFRSSGQDENIIRGGSLRITDFFTHNELFKNRMNQQLMKHGIYFISQLISSGGDRLLNYRDLRITLGINTKGRKPSWFKSIEQKCLLEKNLSRRLKSEFHMERNYKCISKDLVPEVKKCNWLAFYHEKNAVAYLGRVIETGVEGTIVEHWIYDIGVDNISPSVQLPIIKKCSGCDLKEIHTKSKRKSVKQRCLLTINDTDRSVKINAKSIDDRYILDMSVFECLAQAKNNSITKLVDSVTDRTPSNLLTFIHPPSVRNKLLKIKDSLEFVKDIEAYTDRSFKKYSLTSVEMGSAFLISSPKKFEFNVNITDNPSAFKAELIAIILVLLVCPKDANITIYVDTQAIINIFNQLKKESLQQISREKCQYNAWWILSFKIIKFFNLTVLLVKVKAHDNSEYNNVVDKLAKEALNKDPVFIDLRLLMYKGNVCWNHNPIEKEVTIMIKHIRETQWIEEFFNLHRNDCWNNSEMLTEIDWSSMFRVLKGNTELTNFSKHELNSFKVKIRTEELPTLDNLVKRKPHVYSSKWKCPMCLKDKETYTHLWKCEHLGQVNWNMIGKFQQHLHELILANSQVENIKIRQSY</sequence>
<dbReference type="EMBL" id="CAGKOT010000009">
    <property type="protein sequence ID" value="CAB5355018.1"/>
    <property type="molecule type" value="Genomic_DNA"/>
</dbReference>
<dbReference type="GO" id="GO:0004523">
    <property type="term" value="F:RNA-DNA hybrid ribonuclease activity"/>
    <property type="evidence" value="ECO:0007669"/>
    <property type="project" value="InterPro"/>
</dbReference>
<dbReference type="AlphaFoldDB" id="A0A915YZG1"/>
<dbReference type="InterPro" id="IPR002156">
    <property type="entry name" value="RNaseH_domain"/>
</dbReference>
<dbReference type="Pfam" id="PF00075">
    <property type="entry name" value="RNase_H"/>
    <property type="match status" value="1"/>
</dbReference>
<accession>A0A915YZG1</accession>
<dbReference type="GO" id="GO:0003676">
    <property type="term" value="F:nucleic acid binding"/>
    <property type="evidence" value="ECO:0007669"/>
    <property type="project" value="InterPro"/>
</dbReference>
<dbReference type="OrthoDB" id="2395532at2759"/>
<comment type="caution">
    <text evidence="2">The sequence shown here is derived from an EMBL/GenBank/DDBJ whole genome shotgun (WGS) entry which is preliminary data.</text>
</comment>
<feature type="domain" description="RNase H type-1" evidence="1">
    <location>
        <begin position="557"/>
        <end position="699"/>
    </location>
</feature>
<proteinExistence type="predicted"/>
<protein>
    <recommendedName>
        <fullName evidence="1">RNase H type-1 domain-containing protein</fullName>
    </recommendedName>
</protein>
<dbReference type="VEuPathDB" id="FungiDB:RhiirFUN_022260"/>
<evidence type="ECO:0000259" key="1">
    <source>
        <dbReference type="PROSITE" id="PS50879"/>
    </source>
</evidence>